<accession>A0AAE1CY49</accession>
<organism evidence="1 2">
    <name type="scientific">Elysia crispata</name>
    <name type="common">lettuce slug</name>
    <dbReference type="NCBI Taxonomy" id="231223"/>
    <lineage>
        <taxon>Eukaryota</taxon>
        <taxon>Metazoa</taxon>
        <taxon>Spiralia</taxon>
        <taxon>Lophotrochozoa</taxon>
        <taxon>Mollusca</taxon>
        <taxon>Gastropoda</taxon>
        <taxon>Heterobranchia</taxon>
        <taxon>Euthyneura</taxon>
        <taxon>Panpulmonata</taxon>
        <taxon>Sacoglossa</taxon>
        <taxon>Placobranchoidea</taxon>
        <taxon>Plakobranchidae</taxon>
        <taxon>Elysia</taxon>
    </lineage>
</organism>
<dbReference type="EMBL" id="JAWDGP010006267">
    <property type="protein sequence ID" value="KAK3744334.1"/>
    <property type="molecule type" value="Genomic_DNA"/>
</dbReference>
<dbReference type="Proteomes" id="UP001283361">
    <property type="component" value="Unassembled WGS sequence"/>
</dbReference>
<dbReference type="AlphaFoldDB" id="A0AAE1CY49"/>
<proteinExistence type="predicted"/>
<name>A0AAE1CY49_9GAST</name>
<reference evidence="1" key="1">
    <citation type="journal article" date="2023" name="G3 (Bethesda)">
        <title>A reference genome for the long-term kleptoplast-retaining sea slug Elysia crispata morphotype clarki.</title>
        <authorList>
            <person name="Eastman K.E."/>
            <person name="Pendleton A.L."/>
            <person name="Shaikh M.A."/>
            <person name="Suttiyut T."/>
            <person name="Ogas R."/>
            <person name="Tomko P."/>
            <person name="Gavelis G."/>
            <person name="Widhalm J.R."/>
            <person name="Wisecaver J.H."/>
        </authorList>
    </citation>
    <scope>NUCLEOTIDE SEQUENCE</scope>
    <source>
        <strain evidence="1">ECLA1</strain>
    </source>
</reference>
<keyword evidence="2" id="KW-1185">Reference proteome</keyword>
<gene>
    <name evidence="1" type="ORF">RRG08_030417</name>
</gene>
<comment type="caution">
    <text evidence="1">The sequence shown here is derived from an EMBL/GenBank/DDBJ whole genome shotgun (WGS) entry which is preliminary data.</text>
</comment>
<evidence type="ECO:0000313" key="1">
    <source>
        <dbReference type="EMBL" id="KAK3744334.1"/>
    </source>
</evidence>
<evidence type="ECO:0000313" key="2">
    <source>
        <dbReference type="Proteomes" id="UP001283361"/>
    </source>
</evidence>
<sequence length="94" mass="10874">MPTKKQTNLHGKDIKLILLRTEPGHLTRQSNDLSLDSAIWRANIEEFQLYALGIVSRSEKATNSTQVEPWLVLYRRTPVRYRIGMRARPSRLGN</sequence>
<protein>
    <submittedName>
        <fullName evidence="1">Uncharacterized protein</fullName>
    </submittedName>
</protein>